<feature type="region of interest" description="Disordered" evidence="1">
    <location>
        <begin position="65"/>
        <end position="84"/>
    </location>
</feature>
<dbReference type="PROSITE" id="PS50222">
    <property type="entry name" value="EF_HAND_2"/>
    <property type="match status" value="2"/>
</dbReference>
<dbReference type="InterPro" id="IPR011992">
    <property type="entry name" value="EF-hand-dom_pair"/>
</dbReference>
<evidence type="ECO:0000313" key="4">
    <source>
        <dbReference type="EMBL" id="PNH95687.1"/>
    </source>
</evidence>
<dbReference type="InterPro" id="IPR002048">
    <property type="entry name" value="EF_hand_dom"/>
</dbReference>
<sequence length="161" mass="17613">MSRYLTMNKLSVGLLVCASVLSVNSFASEETDTRPMRMMPSFESVDTDGDGVISMSELDTYRSSMPMQMNQGSDSTTNAKQLNKRDSVSAFASFDKNKDGVITQEEFSAHSRYSNPGNGTGEMKMYKEEKTNRNKSKNDNGGGNSNSNNSNNSNGKGNKNN</sequence>
<feature type="compositionally biased region" description="Basic and acidic residues" evidence="1">
    <location>
        <begin position="124"/>
        <end position="138"/>
    </location>
</feature>
<feature type="chain" id="PRO_5045579810" description="EF-hand domain-containing protein" evidence="2">
    <location>
        <begin position="28"/>
        <end position="161"/>
    </location>
</feature>
<evidence type="ECO:0000256" key="1">
    <source>
        <dbReference type="SAM" id="MobiDB-lite"/>
    </source>
</evidence>
<dbReference type="SMART" id="SM00054">
    <property type="entry name" value="EFh"/>
    <property type="match status" value="2"/>
</dbReference>
<keyword evidence="5" id="KW-1185">Reference proteome</keyword>
<gene>
    <name evidence="4" type="ORF">C1O25_22345</name>
</gene>
<feature type="domain" description="EF-hand" evidence="3">
    <location>
        <begin position="42"/>
        <end position="68"/>
    </location>
</feature>
<feature type="domain" description="EF-hand" evidence="3">
    <location>
        <begin position="82"/>
        <end position="117"/>
    </location>
</feature>
<feature type="compositionally biased region" description="Low complexity" evidence="1">
    <location>
        <begin position="145"/>
        <end position="161"/>
    </location>
</feature>
<organism evidence="4 5">
    <name type="scientific">Vibrio diazotrophicus</name>
    <dbReference type="NCBI Taxonomy" id="685"/>
    <lineage>
        <taxon>Bacteria</taxon>
        <taxon>Pseudomonadati</taxon>
        <taxon>Pseudomonadota</taxon>
        <taxon>Gammaproteobacteria</taxon>
        <taxon>Vibrionales</taxon>
        <taxon>Vibrionaceae</taxon>
        <taxon>Vibrio</taxon>
    </lineage>
</organism>
<dbReference type="EMBL" id="POSM01000067">
    <property type="protein sequence ID" value="PNH95687.1"/>
    <property type="molecule type" value="Genomic_DNA"/>
</dbReference>
<dbReference type="InterPro" id="IPR018247">
    <property type="entry name" value="EF_Hand_1_Ca_BS"/>
</dbReference>
<feature type="compositionally biased region" description="Polar residues" evidence="1">
    <location>
        <begin position="65"/>
        <end position="81"/>
    </location>
</feature>
<evidence type="ECO:0000256" key="2">
    <source>
        <dbReference type="SAM" id="SignalP"/>
    </source>
</evidence>
<evidence type="ECO:0000313" key="5">
    <source>
        <dbReference type="Proteomes" id="UP000236547"/>
    </source>
</evidence>
<evidence type="ECO:0000259" key="3">
    <source>
        <dbReference type="PROSITE" id="PS50222"/>
    </source>
</evidence>
<reference evidence="4 5" key="1">
    <citation type="submission" date="2018-01" db="EMBL/GenBank/DDBJ databases">
        <title>Draft genome sequences of six Vibrio diazotrophicus strains isolated from deep-sea sediments of the Baltic Sea.</title>
        <authorList>
            <person name="Castillo D."/>
            <person name="Vandieken V."/>
            <person name="Chiang O."/>
            <person name="Middelboe M."/>
        </authorList>
    </citation>
    <scope>NUCLEOTIDE SEQUENCE [LARGE SCALE GENOMIC DNA]</scope>
    <source>
        <strain evidence="4 5">65.10M</strain>
    </source>
</reference>
<dbReference type="Pfam" id="PF13499">
    <property type="entry name" value="EF-hand_7"/>
    <property type="match status" value="1"/>
</dbReference>
<dbReference type="PROSITE" id="PS00018">
    <property type="entry name" value="EF_HAND_1"/>
    <property type="match status" value="2"/>
</dbReference>
<keyword evidence="2" id="KW-0732">Signal</keyword>
<proteinExistence type="predicted"/>
<dbReference type="SUPFAM" id="SSF47473">
    <property type="entry name" value="EF-hand"/>
    <property type="match status" value="1"/>
</dbReference>
<feature type="signal peptide" evidence="2">
    <location>
        <begin position="1"/>
        <end position="27"/>
    </location>
</feature>
<accession>A0ABX4W3R8</accession>
<dbReference type="Gene3D" id="1.10.238.10">
    <property type="entry name" value="EF-hand"/>
    <property type="match status" value="1"/>
</dbReference>
<name>A0ABX4W3R8_VIBDI</name>
<feature type="region of interest" description="Disordered" evidence="1">
    <location>
        <begin position="91"/>
        <end position="161"/>
    </location>
</feature>
<dbReference type="Proteomes" id="UP000236547">
    <property type="component" value="Unassembled WGS sequence"/>
</dbReference>
<comment type="caution">
    <text evidence="4">The sequence shown here is derived from an EMBL/GenBank/DDBJ whole genome shotgun (WGS) entry which is preliminary data.</text>
</comment>
<protein>
    <recommendedName>
        <fullName evidence="3">EF-hand domain-containing protein</fullName>
    </recommendedName>
</protein>